<dbReference type="AlphaFoldDB" id="Q116B8"/>
<dbReference type="eggNOG" id="ENOG502Z9RC">
    <property type="taxonomic scope" value="Bacteria"/>
</dbReference>
<sequence>MLAKKKSEVNFIILTIITILLPAFYVLFMISKAGELLNFDYWWMIKNIYSIDGFSTNIFDWIFRANEHFVLIPAIIYALNIVITKGSNIGLCLTTFFLACVQGILLKILVPNTLKKHRPILFLLILFISVFNFTPAAAHNWMRGYSGVHWVIANLFVIASIFCVKKLLESQQNRFAITSITLGILGCISYSTALGIWPILCGVAILYKLPKKLTFSYLFFSVLVIGIYFITYTTPSHHPSLSKLNFLDIVTYIPIYLGAIFTHNISLALAIGWVGLVLAGIFLIYWLFIIYPQDWLPWLSIIIYTLGTALMAAVSRSGFGIEQAIASRYGTLPALFWLSLIILIFLWLKQQQFTPRRQWYFVAPLVALLTILIILMYRVGTETFKEIAHRATFQPLVALSLQIGVLDPTLIQEKVGNRPAAFLGLVDALKSDSLVPFNRDIKKDNFCANLDEKINSNLLTGKLPENWQGYFDNVTKFSPTTARVNGWVSKVKSKLPSYSSQARKSDPLLPPSNWEVKSQENVQIKCIAILNQENVVKGFGMSGFPRADVANLLGAEYEFSGWKGYIEVKSEKSKLESQENVQISAKEILTAYVKLKNRQDWIALTNKHSFDGGSAL</sequence>
<keyword evidence="1" id="KW-0812">Transmembrane</keyword>
<feature type="transmembrane region" description="Helical" evidence="1">
    <location>
        <begin position="267"/>
        <end position="288"/>
    </location>
</feature>
<feature type="transmembrane region" description="Helical" evidence="1">
    <location>
        <begin position="295"/>
        <end position="314"/>
    </location>
</feature>
<evidence type="ECO:0008006" key="3">
    <source>
        <dbReference type="Google" id="ProtNLM"/>
    </source>
</evidence>
<name>Q116B8_TRIEI</name>
<keyword evidence="1" id="KW-0472">Membrane</keyword>
<proteinExistence type="predicted"/>
<feature type="transmembrane region" description="Helical" evidence="1">
    <location>
        <begin position="326"/>
        <end position="348"/>
    </location>
</feature>
<dbReference type="HOGENOM" id="CLU_473935_0_0_3"/>
<evidence type="ECO:0000256" key="1">
    <source>
        <dbReference type="SAM" id="Phobius"/>
    </source>
</evidence>
<feature type="transmembrane region" description="Helical" evidence="1">
    <location>
        <begin position="121"/>
        <end position="142"/>
    </location>
</feature>
<feature type="transmembrane region" description="Helical" evidence="1">
    <location>
        <begin position="12"/>
        <end position="31"/>
    </location>
</feature>
<feature type="transmembrane region" description="Helical" evidence="1">
    <location>
        <begin position="180"/>
        <end position="207"/>
    </location>
</feature>
<organism evidence="2">
    <name type="scientific">Trichodesmium erythraeum (strain IMS101)</name>
    <dbReference type="NCBI Taxonomy" id="203124"/>
    <lineage>
        <taxon>Bacteria</taxon>
        <taxon>Bacillati</taxon>
        <taxon>Cyanobacteriota</taxon>
        <taxon>Cyanophyceae</taxon>
        <taxon>Oscillatoriophycideae</taxon>
        <taxon>Oscillatoriales</taxon>
        <taxon>Microcoleaceae</taxon>
        <taxon>Trichodesmium</taxon>
    </lineage>
</organism>
<feature type="transmembrane region" description="Helical" evidence="1">
    <location>
        <begin position="360"/>
        <end position="380"/>
    </location>
</feature>
<feature type="transmembrane region" description="Helical" evidence="1">
    <location>
        <begin position="148"/>
        <end position="168"/>
    </location>
</feature>
<keyword evidence="1" id="KW-1133">Transmembrane helix</keyword>
<accession>Q116B8</accession>
<dbReference type="KEGG" id="ter:Tery_1341"/>
<dbReference type="STRING" id="203124.Tery_1341"/>
<feature type="transmembrane region" description="Helical" evidence="1">
    <location>
        <begin position="88"/>
        <end position="109"/>
    </location>
</feature>
<dbReference type="OrthoDB" id="3638266at2"/>
<dbReference type="EMBL" id="CP000393">
    <property type="protein sequence ID" value="ABG50656.1"/>
    <property type="molecule type" value="Genomic_DNA"/>
</dbReference>
<reference evidence="2" key="1">
    <citation type="submission" date="2006-06" db="EMBL/GenBank/DDBJ databases">
        <title>Complete sequence of Trichodesmium erythraeum IMS101.</title>
        <authorList>
            <consortium name="US DOE Joint Genome Institute"/>
            <person name="Copeland A."/>
            <person name="Lucas S."/>
            <person name="Lapidus A."/>
            <person name="Barry K."/>
            <person name="Detter J.C."/>
            <person name="Glavina del Rio T."/>
            <person name="Hammon N."/>
            <person name="Israni S."/>
            <person name="Dalin E."/>
            <person name="Tice H."/>
            <person name="Pitluck S."/>
            <person name="Kiss H."/>
            <person name="Munk A.C."/>
            <person name="Brettin T."/>
            <person name="Bruce D."/>
            <person name="Han C."/>
            <person name="Tapia R."/>
            <person name="Gilna P."/>
            <person name="Schmutz J."/>
            <person name="Larimer F."/>
            <person name="Land M."/>
            <person name="Hauser L."/>
            <person name="Kyrpides N."/>
            <person name="Kim E."/>
            <person name="Richardson P."/>
        </authorList>
    </citation>
    <scope>NUCLEOTIDE SEQUENCE [LARGE SCALE GENOMIC DNA]</scope>
    <source>
        <strain evidence="2">IMS101</strain>
    </source>
</reference>
<gene>
    <name evidence="2" type="ordered locus">Tery_1341</name>
</gene>
<feature type="transmembrane region" description="Helical" evidence="1">
    <location>
        <begin position="213"/>
        <end position="232"/>
    </location>
</feature>
<evidence type="ECO:0000313" key="2">
    <source>
        <dbReference type="EMBL" id="ABG50656.1"/>
    </source>
</evidence>
<protein>
    <recommendedName>
        <fullName evidence="3">Glycosyltransferase RgtA/B/C/D-like domain-containing protein</fullName>
    </recommendedName>
</protein>